<dbReference type="Proteomes" id="UP001374579">
    <property type="component" value="Unassembled WGS sequence"/>
</dbReference>
<dbReference type="GO" id="GO:0000463">
    <property type="term" value="P:maturation of LSU-rRNA from tricistronic rRNA transcript (SSU-rRNA, 5.8S rRNA, LSU-rRNA)"/>
    <property type="evidence" value="ECO:0007669"/>
    <property type="project" value="UniProtKB-UniRule"/>
</dbReference>
<dbReference type="PANTHER" id="PTHR19855:SF11">
    <property type="entry name" value="RIBOSOME BIOGENESIS PROTEIN WDR12"/>
    <property type="match status" value="1"/>
</dbReference>
<evidence type="ECO:0000259" key="9">
    <source>
        <dbReference type="Pfam" id="PF08154"/>
    </source>
</evidence>
<evidence type="ECO:0000313" key="10">
    <source>
        <dbReference type="EMBL" id="KAK7109252.1"/>
    </source>
</evidence>
<keyword evidence="11" id="KW-1185">Reference proteome</keyword>
<feature type="repeat" description="WD" evidence="7">
    <location>
        <begin position="315"/>
        <end position="356"/>
    </location>
</feature>
<evidence type="ECO:0000256" key="6">
    <source>
        <dbReference type="HAMAP-Rule" id="MF_03029"/>
    </source>
</evidence>
<dbReference type="GO" id="GO:0000466">
    <property type="term" value="P:maturation of 5.8S rRNA from tricistronic rRNA transcript (SSU-rRNA, 5.8S rRNA, LSU-rRNA)"/>
    <property type="evidence" value="ECO:0007669"/>
    <property type="project" value="UniProtKB-UniRule"/>
</dbReference>
<evidence type="ECO:0000256" key="1">
    <source>
        <dbReference type="ARBA" id="ARBA00022517"/>
    </source>
</evidence>
<reference evidence="10 11" key="1">
    <citation type="submission" date="2024-02" db="EMBL/GenBank/DDBJ databases">
        <title>Chromosome-scale genome assembly of the rough periwinkle Littorina saxatilis.</title>
        <authorList>
            <person name="De Jode A."/>
            <person name="Faria R."/>
            <person name="Formenti G."/>
            <person name="Sims Y."/>
            <person name="Smith T.P."/>
            <person name="Tracey A."/>
            <person name="Wood J.M.D."/>
            <person name="Zagrodzka Z.B."/>
            <person name="Johannesson K."/>
            <person name="Butlin R.K."/>
            <person name="Leder E.H."/>
        </authorList>
    </citation>
    <scope>NUCLEOTIDE SEQUENCE [LARGE SCALE GENOMIC DNA]</scope>
    <source>
        <strain evidence="10">Snail1</strain>
        <tissue evidence="10">Muscle</tissue>
    </source>
</reference>
<comment type="function">
    <text evidence="6">Required for maturation of ribosomal RNAs and formation of the large ribosomal subunit.</text>
</comment>
<organism evidence="10 11">
    <name type="scientific">Littorina saxatilis</name>
    <dbReference type="NCBI Taxonomy" id="31220"/>
    <lineage>
        <taxon>Eukaryota</taxon>
        <taxon>Metazoa</taxon>
        <taxon>Spiralia</taxon>
        <taxon>Lophotrochozoa</taxon>
        <taxon>Mollusca</taxon>
        <taxon>Gastropoda</taxon>
        <taxon>Caenogastropoda</taxon>
        <taxon>Littorinimorpha</taxon>
        <taxon>Littorinoidea</taxon>
        <taxon>Littorinidae</taxon>
        <taxon>Littorina</taxon>
    </lineage>
</organism>
<comment type="subcellular location">
    <subcellularLocation>
        <location evidence="6">Nucleus</location>
        <location evidence="6">Nucleolus</location>
    </subcellularLocation>
    <subcellularLocation>
        <location evidence="6">Nucleus</location>
        <location evidence="6">Nucleoplasm</location>
    </subcellularLocation>
</comment>
<feature type="region of interest" description="Disordered" evidence="8">
    <location>
        <begin position="231"/>
        <end position="277"/>
    </location>
</feature>
<dbReference type="InterPro" id="IPR028599">
    <property type="entry name" value="WDR12/Ytm1"/>
</dbReference>
<evidence type="ECO:0000256" key="4">
    <source>
        <dbReference type="ARBA" id="ARBA00022737"/>
    </source>
</evidence>
<accession>A0AAN9BPA3</accession>
<proteinExistence type="inferred from homology"/>
<feature type="repeat" description="WD" evidence="7">
    <location>
        <begin position="194"/>
        <end position="226"/>
    </location>
</feature>
<feature type="repeat" description="WD" evidence="7">
    <location>
        <begin position="275"/>
        <end position="315"/>
    </location>
</feature>
<evidence type="ECO:0000256" key="5">
    <source>
        <dbReference type="ARBA" id="ARBA00023242"/>
    </source>
</evidence>
<evidence type="ECO:0000256" key="3">
    <source>
        <dbReference type="ARBA" id="ARBA00022574"/>
    </source>
</evidence>
<dbReference type="HAMAP" id="MF_03029">
    <property type="entry name" value="WDR12"/>
    <property type="match status" value="1"/>
</dbReference>
<sequence>MEDDTPHVQVKFRTKQQQYAVPDTPFSVPVEVNREKLSELVNGILQESTESSGHVGHIQFDFLIDQEFLHDSLKKHLEDKDLTSEVVLDIEYVERQAAPRPEESLEHDDWVSAVQGAGQFILSGSYDNTARLWSSSGQALMTIPGHSAPVKCVAWIHHDESQPVSTFVTGSHDQTALVWQWNRDTNEVDCCLSCSGHSASVDCVVVNSTGDLMCTGSWDRTLKLWSTAYTADGENSGDTDRPNKKKRREGSSIQQRVPVLTLGGKSDGMDTDSTPAGHTEAVSAVQWLNTETVVTASWDHTLRLWDLQQAKETALLQGTKAFLDVSFSPLSQTLVTASADRHVRLYDPRSSEGAVVKCSFTSHTGWVVGVSWSPTREHLFLSGSYDTVLKLWDTRSPKAPLYDMNRHEDRILAVDWTVPQLMLSAGVDNRVNVFNYSPATSATH</sequence>
<dbReference type="InterPro" id="IPR019775">
    <property type="entry name" value="WD40_repeat_CS"/>
</dbReference>
<feature type="repeat" description="WD" evidence="7">
    <location>
        <begin position="360"/>
        <end position="402"/>
    </location>
</feature>
<dbReference type="InterPro" id="IPR015943">
    <property type="entry name" value="WD40/YVTN_repeat-like_dom_sf"/>
</dbReference>
<evidence type="ECO:0000256" key="7">
    <source>
        <dbReference type="PROSITE-ProRule" id="PRU00221"/>
    </source>
</evidence>
<keyword evidence="1 6" id="KW-0690">Ribosome biogenesis</keyword>
<dbReference type="GO" id="GO:0030687">
    <property type="term" value="C:preribosome, large subunit precursor"/>
    <property type="evidence" value="ECO:0007669"/>
    <property type="project" value="UniProtKB-UniRule"/>
</dbReference>
<evidence type="ECO:0000313" key="11">
    <source>
        <dbReference type="Proteomes" id="UP001374579"/>
    </source>
</evidence>
<dbReference type="GO" id="GO:0043021">
    <property type="term" value="F:ribonucleoprotein complex binding"/>
    <property type="evidence" value="ECO:0007669"/>
    <property type="project" value="UniProtKB-UniRule"/>
</dbReference>
<protein>
    <recommendedName>
        <fullName evidence="6">Ribosome biogenesis protein WDR12 homolog</fullName>
    </recommendedName>
</protein>
<comment type="caution">
    <text evidence="10">The sequence shown here is derived from an EMBL/GenBank/DDBJ whole genome shotgun (WGS) entry which is preliminary data.</text>
</comment>
<dbReference type="Pfam" id="PF08154">
    <property type="entry name" value="NLE"/>
    <property type="match status" value="1"/>
</dbReference>
<dbReference type="InterPro" id="IPR020472">
    <property type="entry name" value="WD40_PAC1"/>
</dbReference>
<dbReference type="InterPro" id="IPR001680">
    <property type="entry name" value="WD40_rpt"/>
</dbReference>
<comment type="similarity">
    <text evidence="6">Belongs to the WD repeat WDR12/YTM1 family.</text>
</comment>
<dbReference type="Gene3D" id="2.130.10.10">
    <property type="entry name" value="YVTN repeat-like/Quinoprotein amine dehydrogenase"/>
    <property type="match status" value="1"/>
</dbReference>
<dbReference type="PROSITE" id="PS50082">
    <property type="entry name" value="WD_REPEATS_2"/>
    <property type="match status" value="4"/>
</dbReference>
<dbReference type="PRINTS" id="PR00320">
    <property type="entry name" value="GPROTEINBRPT"/>
</dbReference>
<evidence type="ECO:0000256" key="2">
    <source>
        <dbReference type="ARBA" id="ARBA00022552"/>
    </source>
</evidence>
<gene>
    <name evidence="10" type="ORF">V1264_013325</name>
</gene>
<name>A0AAN9BPA3_9CAEN</name>
<dbReference type="Pfam" id="PF00400">
    <property type="entry name" value="WD40"/>
    <property type="match status" value="6"/>
</dbReference>
<dbReference type="PROSITE" id="PS50294">
    <property type="entry name" value="WD_REPEATS_REGION"/>
    <property type="match status" value="3"/>
</dbReference>
<keyword evidence="2 6" id="KW-0698">rRNA processing</keyword>
<dbReference type="SUPFAM" id="SSF50978">
    <property type="entry name" value="WD40 repeat-like"/>
    <property type="match status" value="1"/>
</dbReference>
<keyword evidence="4" id="KW-0677">Repeat</keyword>
<dbReference type="InterPro" id="IPR036322">
    <property type="entry name" value="WD40_repeat_dom_sf"/>
</dbReference>
<dbReference type="CDD" id="cd00200">
    <property type="entry name" value="WD40"/>
    <property type="match status" value="1"/>
</dbReference>
<dbReference type="EMBL" id="JBAMIC010000003">
    <property type="protein sequence ID" value="KAK7109252.1"/>
    <property type="molecule type" value="Genomic_DNA"/>
</dbReference>
<dbReference type="InterPro" id="IPR012972">
    <property type="entry name" value="NLE"/>
</dbReference>
<keyword evidence="5 6" id="KW-0539">Nucleus</keyword>
<dbReference type="FunFam" id="2.130.10.10:FF:001898">
    <property type="entry name" value="Ribosome biogenesis protein WDR12 homolog"/>
    <property type="match status" value="1"/>
</dbReference>
<dbReference type="GO" id="GO:0005730">
    <property type="term" value="C:nucleolus"/>
    <property type="evidence" value="ECO:0007669"/>
    <property type="project" value="UniProtKB-SubCell"/>
</dbReference>
<dbReference type="SMART" id="SM00320">
    <property type="entry name" value="WD40"/>
    <property type="match status" value="7"/>
</dbReference>
<dbReference type="AlphaFoldDB" id="A0AAN9BPA3"/>
<dbReference type="PROSITE" id="PS00678">
    <property type="entry name" value="WD_REPEATS_1"/>
    <property type="match status" value="1"/>
</dbReference>
<keyword evidence="3 7" id="KW-0853">WD repeat</keyword>
<dbReference type="GO" id="GO:0005654">
    <property type="term" value="C:nucleoplasm"/>
    <property type="evidence" value="ECO:0007669"/>
    <property type="project" value="UniProtKB-SubCell"/>
</dbReference>
<dbReference type="PANTHER" id="PTHR19855">
    <property type="entry name" value="WD40 REPEAT PROTEIN 12, 37"/>
    <property type="match status" value="1"/>
</dbReference>
<feature type="domain" description="NLE" evidence="9">
    <location>
        <begin position="8"/>
        <end position="77"/>
    </location>
</feature>
<evidence type="ECO:0000256" key="8">
    <source>
        <dbReference type="SAM" id="MobiDB-lite"/>
    </source>
</evidence>